<dbReference type="CDD" id="cd00075">
    <property type="entry name" value="HATPase"/>
    <property type="match status" value="1"/>
</dbReference>
<dbReference type="OrthoDB" id="1116352at2"/>
<dbReference type="SUPFAM" id="SSF47384">
    <property type="entry name" value="Homodimeric domain of signal transducing histidine kinase"/>
    <property type="match status" value="1"/>
</dbReference>
<dbReference type="InterPro" id="IPR036890">
    <property type="entry name" value="HATPase_C_sf"/>
</dbReference>
<evidence type="ECO:0000313" key="11">
    <source>
        <dbReference type="EMBL" id="RIJ48539.1"/>
    </source>
</evidence>
<dbReference type="Gene3D" id="3.30.565.10">
    <property type="entry name" value="Histidine kinase-like ATPase, C-terminal domain"/>
    <property type="match status" value="1"/>
</dbReference>
<gene>
    <name evidence="11" type="ORF">D1614_08320</name>
</gene>
<keyword evidence="9" id="KW-0732">Signal</keyword>
<keyword evidence="4" id="KW-0808">Transferase</keyword>
<dbReference type="SUPFAM" id="SSF55874">
    <property type="entry name" value="ATPase domain of HSP90 chaperone/DNA topoisomerase II/histidine kinase"/>
    <property type="match status" value="1"/>
</dbReference>
<evidence type="ECO:0000313" key="12">
    <source>
        <dbReference type="Proteomes" id="UP000265926"/>
    </source>
</evidence>
<dbReference type="CDD" id="cd00082">
    <property type="entry name" value="HisKA"/>
    <property type="match status" value="1"/>
</dbReference>
<protein>
    <recommendedName>
        <fullName evidence="2">histidine kinase</fullName>
        <ecNumber evidence="2">2.7.13.3</ecNumber>
    </recommendedName>
</protein>
<keyword evidence="5" id="KW-0418">Kinase</keyword>
<evidence type="ECO:0000256" key="4">
    <source>
        <dbReference type="ARBA" id="ARBA00022679"/>
    </source>
</evidence>
<dbReference type="Pfam" id="PF02518">
    <property type="entry name" value="HATPase_c"/>
    <property type="match status" value="1"/>
</dbReference>
<dbReference type="PANTHER" id="PTHR43047:SF72">
    <property type="entry name" value="OSMOSENSING HISTIDINE PROTEIN KINASE SLN1"/>
    <property type="match status" value="1"/>
</dbReference>
<feature type="signal peptide" evidence="9">
    <location>
        <begin position="1"/>
        <end position="26"/>
    </location>
</feature>
<accession>A0A399T0K8</accession>
<comment type="catalytic activity">
    <reaction evidence="1">
        <text>ATP + protein L-histidine = ADP + protein N-phospho-L-histidine.</text>
        <dbReference type="EC" id="2.7.13.3"/>
    </reaction>
</comment>
<dbReference type="GO" id="GO:0000155">
    <property type="term" value="F:phosphorelay sensor kinase activity"/>
    <property type="evidence" value="ECO:0007669"/>
    <property type="project" value="InterPro"/>
</dbReference>
<evidence type="ECO:0000256" key="5">
    <source>
        <dbReference type="ARBA" id="ARBA00022777"/>
    </source>
</evidence>
<dbReference type="Proteomes" id="UP000265926">
    <property type="component" value="Unassembled WGS sequence"/>
</dbReference>
<keyword evidence="6" id="KW-0802">TPR repeat</keyword>
<dbReference type="Pfam" id="PF00512">
    <property type="entry name" value="HisKA"/>
    <property type="match status" value="1"/>
</dbReference>
<dbReference type="PRINTS" id="PR00344">
    <property type="entry name" value="BCTRLSENSOR"/>
</dbReference>
<feature type="transmembrane region" description="Helical" evidence="8">
    <location>
        <begin position="401"/>
        <end position="423"/>
    </location>
</feature>
<dbReference type="SMART" id="SM00387">
    <property type="entry name" value="HATPase_c"/>
    <property type="match status" value="1"/>
</dbReference>
<keyword evidence="3" id="KW-0597">Phosphoprotein</keyword>
<dbReference type="Gene3D" id="1.25.40.10">
    <property type="entry name" value="Tetratricopeptide repeat domain"/>
    <property type="match status" value="2"/>
</dbReference>
<dbReference type="GO" id="GO:0005886">
    <property type="term" value="C:plasma membrane"/>
    <property type="evidence" value="ECO:0007669"/>
    <property type="project" value="TreeGrafter"/>
</dbReference>
<dbReference type="RefSeq" id="WP_119437459.1">
    <property type="nucleotide sequence ID" value="NZ_QWGR01000004.1"/>
</dbReference>
<dbReference type="InterPro" id="IPR003661">
    <property type="entry name" value="HisK_dim/P_dom"/>
</dbReference>
<dbReference type="AlphaFoldDB" id="A0A399T0K8"/>
<feature type="domain" description="Histidine kinase" evidence="10">
    <location>
        <begin position="473"/>
        <end position="690"/>
    </location>
</feature>
<evidence type="ECO:0000256" key="1">
    <source>
        <dbReference type="ARBA" id="ARBA00000085"/>
    </source>
</evidence>
<evidence type="ECO:0000256" key="6">
    <source>
        <dbReference type="PROSITE-ProRule" id="PRU00339"/>
    </source>
</evidence>
<dbReference type="SUPFAM" id="SSF48452">
    <property type="entry name" value="TPR-like"/>
    <property type="match status" value="2"/>
</dbReference>
<dbReference type="Gene3D" id="1.10.287.130">
    <property type="match status" value="1"/>
</dbReference>
<keyword evidence="7" id="KW-0175">Coiled coil</keyword>
<dbReference type="InterPro" id="IPR019734">
    <property type="entry name" value="TPR_rpt"/>
</dbReference>
<feature type="coiled-coil region" evidence="7">
    <location>
        <begin position="436"/>
        <end position="466"/>
    </location>
</feature>
<dbReference type="SMART" id="SM00388">
    <property type="entry name" value="HisKA"/>
    <property type="match status" value="1"/>
</dbReference>
<keyword evidence="8" id="KW-1133">Transmembrane helix</keyword>
<evidence type="ECO:0000256" key="7">
    <source>
        <dbReference type="SAM" id="Coils"/>
    </source>
</evidence>
<sequence length="691" mass="79206">MKVQFRHISTYLIFCFGLLFSSSLFAMDQKIDSLKTACLTETDSIKLVDNYNALSVYFTYSNSDSSLFYAQKAFDLAKKAGYRKGEGTALFRISYCYDQSGQWNDAINNLQNAISIFAEIKDTSNIIACQLNLGLIYSYGADLVKGLEYTIRAKNLAEKLNDDHFGLTEAYTNIGWYYEYLKEYRGAYRYYMKALEIAEQTKEVDYIAVISTGLCFVNIKLKKLDEALDNLKKAQELLPQIEDLHFETQVTILFVYYYLEIDDLLAAEKNVRKAEQMINEQNFERMRADLAYLEGKLFLKQKKSSDALACFNSALTLCEKMDRHDLVKDIYSAKTEALAELGQYKRAYEIQQLANKSNAMLQPNKIAQVLGEFEHQEQAQLQAKLTEEKIRNDKFKSRIKLQIAAFAAIMLVIVVIILGYFLWIKRKHAGVLKENYETIHEQKVLLERNLRRMEEDERKLKELNATKDKFFSIIAHDLKNPFNVLIGISDLLRTNSDIKNSKDFETLIEGMFQTATSGYNLLENLLEWSRTQTGNLQYKPQPFHFNKVLSSNEILFKEAAKSKSITINWPSIHEMVVADFNMVNFIFRNLLNNAIKFSYEGDTIDVSVSANGKMVECNIRDNGIGMDEETLQKLFKIEHSVQKDGTAKEKGTGLGLILCKEFVEKNGGKIWVDSKPGKGSIFGFSLPLKRA</sequence>
<dbReference type="EC" id="2.7.13.3" evidence="2"/>
<name>A0A399T0K8_9BACT</name>
<reference evidence="11 12" key="1">
    <citation type="submission" date="2018-08" db="EMBL/GenBank/DDBJ databases">
        <title>Pallidiluteibacterium maritimus gen. nov., sp. nov., isolated from coastal sediment.</title>
        <authorList>
            <person name="Zhou L.Y."/>
        </authorList>
    </citation>
    <scope>NUCLEOTIDE SEQUENCE [LARGE SCALE GENOMIC DNA]</scope>
    <source>
        <strain evidence="11 12">XSD2</strain>
    </source>
</reference>
<evidence type="ECO:0000256" key="8">
    <source>
        <dbReference type="SAM" id="Phobius"/>
    </source>
</evidence>
<dbReference type="PROSITE" id="PS50005">
    <property type="entry name" value="TPR"/>
    <property type="match status" value="1"/>
</dbReference>
<dbReference type="SMART" id="SM00028">
    <property type="entry name" value="TPR"/>
    <property type="match status" value="5"/>
</dbReference>
<evidence type="ECO:0000256" key="9">
    <source>
        <dbReference type="SAM" id="SignalP"/>
    </source>
</evidence>
<dbReference type="PANTHER" id="PTHR43047">
    <property type="entry name" value="TWO-COMPONENT HISTIDINE PROTEIN KINASE"/>
    <property type="match status" value="1"/>
</dbReference>
<evidence type="ECO:0000259" key="10">
    <source>
        <dbReference type="PROSITE" id="PS50109"/>
    </source>
</evidence>
<keyword evidence="12" id="KW-1185">Reference proteome</keyword>
<feature type="chain" id="PRO_5017473563" description="histidine kinase" evidence="9">
    <location>
        <begin position="27"/>
        <end position="691"/>
    </location>
</feature>
<dbReference type="GO" id="GO:0009927">
    <property type="term" value="F:histidine phosphotransfer kinase activity"/>
    <property type="evidence" value="ECO:0007669"/>
    <property type="project" value="TreeGrafter"/>
</dbReference>
<dbReference type="EMBL" id="QWGR01000004">
    <property type="protein sequence ID" value="RIJ48539.1"/>
    <property type="molecule type" value="Genomic_DNA"/>
</dbReference>
<dbReference type="InterPro" id="IPR005467">
    <property type="entry name" value="His_kinase_dom"/>
</dbReference>
<dbReference type="Pfam" id="PF13424">
    <property type="entry name" value="TPR_12"/>
    <property type="match status" value="1"/>
</dbReference>
<keyword evidence="8" id="KW-0812">Transmembrane</keyword>
<evidence type="ECO:0000256" key="2">
    <source>
        <dbReference type="ARBA" id="ARBA00012438"/>
    </source>
</evidence>
<dbReference type="InterPro" id="IPR003594">
    <property type="entry name" value="HATPase_dom"/>
</dbReference>
<dbReference type="InterPro" id="IPR004358">
    <property type="entry name" value="Sig_transdc_His_kin-like_C"/>
</dbReference>
<keyword evidence="8" id="KW-0472">Membrane</keyword>
<dbReference type="InterPro" id="IPR036097">
    <property type="entry name" value="HisK_dim/P_sf"/>
</dbReference>
<feature type="repeat" description="TPR" evidence="6">
    <location>
        <begin position="168"/>
        <end position="201"/>
    </location>
</feature>
<organism evidence="11 12">
    <name type="scientific">Maribellus luteus</name>
    <dbReference type="NCBI Taxonomy" id="2305463"/>
    <lineage>
        <taxon>Bacteria</taxon>
        <taxon>Pseudomonadati</taxon>
        <taxon>Bacteroidota</taxon>
        <taxon>Bacteroidia</taxon>
        <taxon>Marinilabiliales</taxon>
        <taxon>Prolixibacteraceae</taxon>
        <taxon>Maribellus</taxon>
    </lineage>
</organism>
<evidence type="ECO:0000256" key="3">
    <source>
        <dbReference type="ARBA" id="ARBA00022553"/>
    </source>
</evidence>
<dbReference type="PROSITE" id="PS50109">
    <property type="entry name" value="HIS_KIN"/>
    <property type="match status" value="1"/>
</dbReference>
<proteinExistence type="predicted"/>
<feature type="coiled-coil region" evidence="7">
    <location>
        <begin position="217"/>
        <end position="284"/>
    </location>
</feature>
<comment type="caution">
    <text evidence="11">The sequence shown here is derived from an EMBL/GenBank/DDBJ whole genome shotgun (WGS) entry which is preliminary data.</text>
</comment>
<dbReference type="InterPro" id="IPR011990">
    <property type="entry name" value="TPR-like_helical_dom_sf"/>
</dbReference>